<protein>
    <submittedName>
        <fullName evidence="1">Uncharacterized protein</fullName>
    </submittedName>
</protein>
<evidence type="ECO:0000313" key="1">
    <source>
        <dbReference type="EMBL" id="GAA2694444.1"/>
    </source>
</evidence>
<reference evidence="1 2" key="1">
    <citation type="journal article" date="2019" name="Int. J. Syst. Evol. Microbiol.">
        <title>The Global Catalogue of Microorganisms (GCM) 10K type strain sequencing project: providing services to taxonomists for standard genome sequencing and annotation.</title>
        <authorList>
            <consortium name="The Broad Institute Genomics Platform"/>
            <consortium name="The Broad Institute Genome Sequencing Center for Infectious Disease"/>
            <person name="Wu L."/>
            <person name="Ma J."/>
        </authorList>
    </citation>
    <scope>NUCLEOTIDE SEQUENCE [LARGE SCALE GENOMIC DNA]</scope>
    <source>
        <strain evidence="1 2">JCM 16374</strain>
    </source>
</reference>
<gene>
    <name evidence="1" type="ORF">GCM10009864_81590</name>
</gene>
<comment type="caution">
    <text evidence="1">The sequence shown here is derived from an EMBL/GenBank/DDBJ whole genome shotgun (WGS) entry which is preliminary data.</text>
</comment>
<dbReference type="EMBL" id="BAAARK010000073">
    <property type="protein sequence ID" value="GAA2694444.1"/>
    <property type="molecule type" value="Genomic_DNA"/>
</dbReference>
<accession>A0ABN3T7E0</accession>
<dbReference type="Proteomes" id="UP001500994">
    <property type="component" value="Unassembled WGS sequence"/>
</dbReference>
<evidence type="ECO:0000313" key="2">
    <source>
        <dbReference type="Proteomes" id="UP001500994"/>
    </source>
</evidence>
<dbReference type="RefSeq" id="WP_344585122.1">
    <property type="nucleotide sequence ID" value="NZ_BAAARK010000073.1"/>
</dbReference>
<proteinExistence type="predicted"/>
<sequence>MPRSFKDSEEAWIYTRNSAELAEYARSQGNTRSAELWDANAENGRREHLRLAADDSQG</sequence>
<name>A0ABN3T7E0_9ACTN</name>
<keyword evidence="2" id="KW-1185">Reference proteome</keyword>
<organism evidence="1 2">
    <name type="scientific">Streptomyces lunalinharesii</name>
    <dbReference type="NCBI Taxonomy" id="333384"/>
    <lineage>
        <taxon>Bacteria</taxon>
        <taxon>Bacillati</taxon>
        <taxon>Actinomycetota</taxon>
        <taxon>Actinomycetes</taxon>
        <taxon>Kitasatosporales</taxon>
        <taxon>Streptomycetaceae</taxon>
        <taxon>Streptomyces</taxon>
    </lineage>
</organism>